<organism evidence="3">
    <name type="scientific">marine sediment metagenome</name>
    <dbReference type="NCBI Taxonomy" id="412755"/>
    <lineage>
        <taxon>unclassified sequences</taxon>
        <taxon>metagenomes</taxon>
        <taxon>ecological metagenomes</taxon>
    </lineage>
</organism>
<proteinExistence type="predicted"/>
<accession>A0A0F9FWW1</accession>
<evidence type="ECO:0000313" key="3">
    <source>
        <dbReference type="EMBL" id="KKL90798.1"/>
    </source>
</evidence>
<dbReference type="AlphaFoldDB" id="A0A0F9FWW1"/>
<dbReference type="InterPro" id="IPR013216">
    <property type="entry name" value="Methyltransf_11"/>
</dbReference>
<feature type="non-terminal residue" evidence="3">
    <location>
        <position position="1"/>
    </location>
</feature>
<feature type="transmembrane region" description="Helical" evidence="1">
    <location>
        <begin position="41"/>
        <end position="63"/>
    </location>
</feature>
<evidence type="ECO:0000259" key="2">
    <source>
        <dbReference type="Pfam" id="PF08241"/>
    </source>
</evidence>
<dbReference type="EMBL" id="LAZR01019911">
    <property type="protein sequence ID" value="KKL90798.1"/>
    <property type="molecule type" value="Genomic_DNA"/>
</dbReference>
<comment type="caution">
    <text evidence="3">The sequence shown here is derived from an EMBL/GenBank/DDBJ whole genome shotgun (WGS) entry which is preliminary data.</text>
</comment>
<dbReference type="CDD" id="cd02440">
    <property type="entry name" value="AdoMet_MTases"/>
    <property type="match status" value="1"/>
</dbReference>
<dbReference type="GO" id="GO:0008757">
    <property type="term" value="F:S-adenosylmethionine-dependent methyltransferase activity"/>
    <property type="evidence" value="ECO:0007669"/>
    <property type="project" value="InterPro"/>
</dbReference>
<evidence type="ECO:0000256" key="1">
    <source>
        <dbReference type="SAM" id="Phobius"/>
    </source>
</evidence>
<keyword evidence="1" id="KW-1133">Transmembrane helix</keyword>
<protein>
    <recommendedName>
        <fullName evidence="2">Methyltransferase type 11 domain-containing protein</fullName>
    </recommendedName>
</protein>
<gene>
    <name evidence="3" type="ORF">LCGC14_1901050</name>
</gene>
<feature type="domain" description="Methyltransferase type 11" evidence="2">
    <location>
        <begin position="1"/>
        <end position="43"/>
    </location>
</feature>
<keyword evidence="1" id="KW-0472">Membrane</keyword>
<sequence>FPDASFDALTCINAVVYLSGEYELYRAFHEMRRVLRPGGQLFVTTWNLLHPLWGTSVLLNYLLRRGGRFGQTSPFWTTDKRIKNSRTRMFVATQSLLREACAGFRGDMDVSVSTGSQFAGNGGLLSPFHPILVVSGRKLVAK</sequence>
<dbReference type="SUPFAM" id="SSF53335">
    <property type="entry name" value="S-adenosyl-L-methionine-dependent methyltransferases"/>
    <property type="match status" value="1"/>
</dbReference>
<name>A0A0F9FWW1_9ZZZZ</name>
<dbReference type="Gene3D" id="3.40.50.150">
    <property type="entry name" value="Vaccinia Virus protein VP39"/>
    <property type="match status" value="1"/>
</dbReference>
<dbReference type="Pfam" id="PF08241">
    <property type="entry name" value="Methyltransf_11"/>
    <property type="match status" value="1"/>
</dbReference>
<keyword evidence="1" id="KW-0812">Transmembrane</keyword>
<reference evidence="3" key="1">
    <citation type="journal article" date="2015" name="Nature">
        <title>Complex archaea that bridge the gap between prokaryotes and eukaryotes.</title>
        <authorList>
            <person name="Spang A."/>
            <person name="Saw J.H."/>
            <person name="Jorgensen S.L."/>
            <person name="Zaremba-Niedzwiedzka K."/>
            <person name="Martijn J."/>
            <person name="Lind A.E."/>
            <person name="van Eijk R."/>
            <person name="Schleper C."/>
            <person name="Guy L."/>
            <person name="Ettema T.J."/>
        </authorList>
    </citation>
    <scope>NUCLEOTIDE SEQUENCE</scope>
</reference>
<dbReference type="InterPro" id="IPR029063">
    <property type="entry name" value="SAM-dependent_MTases_sf"/>
</dbReference>